<dbReference type="PANTHER" id="PTHR38106:SF1">
    <property type="entry name" value="RNA CHAPERONE PROQ"/>
    <property type="match status" value="1"/>
</dbReference>
<feature type="region of interest" description="Disordered" evidence="5">
    <location>
        <begin position="259"/>
        <end position="280"/>
    </location>
</feature>
<dbReference type="GO" id="GO:0033592">
    <property type="term" value="F:RNA strand annealing activity"/>
    <property type="evidence" value="ECO:0007669"/>
    <property type="project" value="InterPro"/>
</dbReference>
<keyword evidence="4" id="KW-0175">Coiled coil</keyword>
<dbReference type="GO" id="GO:0005829">
    <property type="term" value="C:cytosol"/>
    <property type="evidence" value="ECO:0007669"/>
    <property type="project" value="TreeGrafter"/>
</dbReference>
<keyword evidence="8" id="KW-1185">Reference proteome</keyword>
<feature type="coiled-coil region" evidence="4">
    <location>
        <begin position="28"/>
        <end position="118"/>
    </location>
</feature>
<evidence type="ECO:0000256" key="2">
    <source>
        <dbReference type="ARBA" id="ARBA00022884"/>
    </source>
</evidence>
<dbReference type="Pfam" id="PF04352">
    <property type="entry name" value="ProQ"/>
    <property type="match status" value="1"/>
</dbReference>
<evidence type="ECO:0000256" key="4">
    <source>
        <dbReference type="SAM" id="Coils"/>
    </source>
</evidence>
<dbReference type="SMART" id="SM00945">
    <property type="entry name" value="ProQ"/>
    <property type="match status" value="1"/>
</dbReference>
<evidence type="ECO:0000256" key="3">
    <source>
        <dbReference type="ARBA" id="ARBA00023186"/>
    </source>
</evidence>
<keyword evidence="2" id="KW-0694">RNA-binding</keyword>
<dbReference type="PANTHER" id="PTHR38106">
    <property type="entry name" value="RNA CHAPERONE PROQ"/>
    <property type="match status" value="1"/>
</dbReference>
<dbReference type="Gene3D" id="1.10.1710.10">
    <property type="entry name" value="ProQ/FinO domain"/>
    <property type="match status" value="1"/>
</dbReference>
<dbReference type="GO" id="GO:0034057">
    <property type="term" value="F:RNA strand-exchange activity"/>
    <property type="evidence" value="ECO:0007669"/>
    <property type="project" value="InterPro"/>
</dbReference>
<dbReference type="InterPro" id="IPR023529">
    <property type="entry name" value="ProQ"/>
</dbReference>
<name>A0A839IU87_9GAMM</name>
<keyword evidence="3" id="KW-0143">Chaperone</keyword>
<evidence type="ECO:0000256" key="1">
    <source>
        <dbReference type="ARBA" id="ARBA00022490"/>
    </source>
</evidence>
<dbReference type="InterPro" id="IPR016103">
    <property type="entry name" value="ProQ/FinO"/>
</dbReference>
<protein>
    <submittedName>
        <fullName evidence="7">ProQ/FinO family protein</fullName>
    </submittedName>
</protein>
<comment type="caution">
    <text evidence="7">The sequence shown here is derived from an EMBL/GenBank/DDBJ whole genome shotgun (WGS) entry which is preliminary data.</text>
</comment>
<dbReference type="GO" id="GO:0010608">
    <property type="term" value="P:post-transcriptional regulation of gene expression"/>
    <property type="evidence" value="ECO:0007669"/>
    <property type="project" value="InterPro"/>
</dbReference>
<dbReference type="EMBL" id="JACJFM010000025">
    <property type="protein sequence ID" value="MBB1488250.1"/>
    <property type="molecule type" value="Genomic_DNA"/>
</dbReference>
<reference evidence="7 8" key="1">
    <citation type="submission" date="2020-08" db="EMBL/GenBank/DDBJ databases">
        <title>Oceanospirillum sp. nov. isolated from marine sediment.</title>
        <authorList>
            <person name="Ji X."/>
        </authorList>
    </citation>
    <scope>NUCLEOTIDE SEQUENCE [LARGE SCALE GENOMIC DNA]</scope>
    <source>
        <strain evidence="7 8">D5</strain>
    </source>
</reference>
<sequence length="280" mass="32631">MGIEQNKGNVDLLLDQLCLKADKSIGKLVQQRLQLKRLARKADSLGQETVRLQSELARQQEDKRLLTKRFQGYPDQQQQLQEDNQLLAEKNQRLKEENDRLNDQLNRLQVRLKSITESPLTDSSAAILEMIRESLNDEDVHKEHQQPSMPVPARFSAKEILDQWCKRYPKAFSVPCMQPLKIGIHEDLVQLEAIPDHWVRRALASYVRSPRYLRLLKAGAVRLDLKGNNAGFISEDEAHHAAEQLEEIRQQRLEKERKLREQDEARRMNSKLEQLVTRHS</sequence>
<feature type="domain" description="ProQ/FinO" evidence="6">
    <location>
        <begin position="152"/>
        <end position="261"/>
    </location>
</feature>
<dbReference type="SUPFAM" id="SSF48657">
    <property type="entry name" value="FinO-like"/>
    <property type="match status" value="1"/>
</dbReference>
<keyword evidence="1" id="KW-0963">Cytoplasm</keyword>
<organism evidence="7 8">
    <name type="scientific">Oceanospirillum sediminis</name>
    <dbReference type="NCBI Taxonomy" id="2760088"/>
    <lineage>
        <taxon>Bacteria</taxon>
        <taxon>Pseudomonadati</taxon>
        <taxon>Pseudomonadota</taxon>
        <taxon>Gammaproteobacteria</taxon>
        <taxon>Oceanospirillales</taxon>
        <taxon>Oceanospirillaceae</taxon>
        <taxon>Oceanospirillum</taxon>
    </lineage>
</organism>
<accession>A0A839IU87</accession>
<evidence type="ECO:0000313" key="8">
    <source>
        <dbReference type="Proteomes" id="UP000565262"/>
    </source>
</evidence>
<evidence type="ECO:0000259" key="6">
    <source>
        <dbReference type="SMART" id="SM00945"/>
    </source>
</evidence>
<evidence type="ECO:0000256" key="5">
    <source>
        <dbReference type="SAM" id="MobiDB-lite"/>
    </source>
</evidence>
<gene>
    <name evidence="7" type="ORF">H4O21_16730</name>
</gene>
<proteinExistence type="predicted"/>
<dbReference type="AlphaFoldDB" id="A0A839IU87"/>
<dbReference type="InterPro" id="IPR036442">
    <property type="entry name" value="ProQ/FinO_sf"/>
</dbReference>
<dbReference type="Proteomes" id="UP000565262">
    <property type="component" value="Unassembled WGS sequence"/>
</dbReference>
<evidence type="ECO:0000313" key="7">
    <source>
        <dbReference type="EMBL" id="MBB1488250.1"/>
    </source>
</evidence>
<dbReference type="RefSeq" id="WP_182810022.1">
    <property type="nucleotide sequence ID" value="NZ_JACJFM010000025.1"/>
</dbReference>